<name>A0A830C1H2_9LAMI</name>
<accession>A0A830C1H2</accession>
<sequence length="207" mass="23693">MSTNNVDEKKKIGGKIDKPIVVVDGVRQNAATKIDKARSQRIISSNNVEKEHNLKFQSFRTWDHHHHSNNDENFGSMRKEKEWKRTLACKLFEERHNVDGGEGMDSLWEAYETDSNKPKRETSEKKTPLDKKTSEIEFREELCGDEDEEEVVGGQLCCLHAIKFSAGKMNLGMGKPNLVKISKAIKGFGWLHHVSKYSKKVHNNGDR</sequence>
<dbReference type="Proteomes" id="UP000653305">
    <property type="component" value="Unassembled WGS sequence"/>
</dbReference>
<protein>
    <submittedName>
        <fullName evidence="2">Uncharacterized protein</fullName>
    </submittedName>
</protein>
<dbReference type="PANTHER" id="PTHR36760:SF1">
    <property type="entry name" value="ACIDIC LEUCINE-RICH NUCLEAR PHOSPHOPROTEIN 32 FAMILY B PROTEIN"/>
    <property type="match status" value="1"/>
</dbReference>
<feature type="region of interest" description="Disordered" evidence="1">
    <location>
        <begin position="111"/>
        <end position="131"/>
    </location>
</feature>
<dbReference type="EMBL" id="BMAC01000317">
    <property type="protein sequence ID" value="GFP93490.1"/>
    <property type="molecule type" value="Genomic_DNA"/>
</dbReference>
<dbReference type="AlphaFoldDB" id="A0A830C1H2"/>
<organism evidence="2 3">
    <name type="scientific">Phtheirospermum japonicum</name>
    <dbReference type="NCBI Taxonomy" id="374723"/>
    <lineage>
        <taxon>Eukaryota</taxon>
        <taxon>Viridiplantae</taxon>
        <taxon>Streptophyta</taxon>
        <taxon>Embryophyta</taxon>
        <taxon>Tracheophyta</taxon>
        <taxon>Spermatophyta</taxon>
        <taxon>Magnoliopsida</taxon>
        <taxon>eudicotyledons</taxon>
        <taxon>Gunneridae</taxon>
        <taxon>Pentapetalae</taxon>
        <taxon>asterids</taxon>
        <taxon>lamiids</taxon>
        <taxon>Lamiales</taxon>
        <taxon>Orobanchaceae</taxon>
        <taxon>Orobanchaceae incertae sedis</taxon>
        <taxon>Phtheirospermum</taxon>
    </lineage>
</organism>
<reference evidence="2" key="1">
    <citation type="submission" date="2020-07" db="EMBL/GenBank/DDBJ databases">
        <title>Ethylene signaling mediates host invasion by parasitic plants.</title>
        <authorList>
            <person name="Yoshida S."/>
        </authorList>
    </citation>
    <scope>NUCLEOTIDE SEQUENCE</scope>
    <source>
        <strain evidence="2">Okayama</strain>
    </source>
</reference>
<proteinExistence type="predicted"/>
<keyword evidence="3" id="KW-1185">Reference proteome</keyword>
<feature type="compositionally biased region" description="Basic and acidic residues" evidence="1">
    <location>
        <begin position="114"/>
        <end position="131"/>
    </location>
</feature>
<dbReference type="OrthoDB" id="1939140at2759"/>
<evidence type="ECO:0000313" key="2">
    <source>
        <dbReference type="EMBL" id="GFP93490.1"/>
    </source>
</evidence>
<comment type="caution">
    <text evidence="2">The sequence shown here is derived from an EMBL/GenBank/DDBJ whole genome shotgun (WGS) entry which is preliminary data.</text>
</comment>
<dbReference type="PANTHER" id="PTHR36760">
    <property type="entry name" value="ACIDIC LEUCINE-RICH NUCLEAR PHOSPHOPROTEIN 32 FAMILY B PROTEIN"/>
    <property type="match status" value="1"/>
</dbReference>
<gene>
    <name evidence="2" type="ORF">PHJA_001493400</name>
</gene>
<evidence type="ECO:0000313" key="3">
    <source>
        <dbReference type="Proteomes" id="UP000653305"/>
    </source>
</evidence>
<evidence type="ECO:0000256" key="1">
    <source>
        <dbReference type="SAM" id="MobiDB-lite"/>
    </source>
</evidence>